<name>A0A3Q0HD47_ALLSI</name>
<dbReference type="RefSeq" id="XP_025069904.1">
    <property type="nucleotide sequence ID" value="XM_025214119.1"/>
</dbReference>
<feature type="region of interest" description="Disordered" evidence="1">
    <location>
        <begin position="190"/>
        <end position="281"/>
    </location>
</feature>
<dbReference type="GeneID" id="112551703"/>
<gene>
    <name evidence="3" type="primary">LOC112551703</name>
</gene>
<evidence type="ECO:0000256" key="1">
    <source>
        <dbReference type="SAM" id="MobiDB-lite"/>
    </source>
</evidence>
<dbReference type="Proteomes" id="UP000189705">
    <property type="component" value="Unplaced"/>
</dbReference>
<feature type="compositionally biased region" description="Basic and acidic residues" evidence="1">
    <location>
        <begin position="261"/>
        <end position="272"/>
    </location>
</feature>
<dbReference type="AlphaFoldDB" id="A0A3Q0HD47"/>
<protein>
    <submittedName>
        <fullName evidence="3">Uncharacterized protein LOC112551703</fullName>
    </submittedName>
</protein>
<organism evidence="2 3">
    <name type="scientific">Alligator sinensis</name>
    <name type="common">Chinese alligator</name>
    <dbReference type="NCBI Taxonomy" id="38654"/>
    <lineage>
        <taxon>Eukaryota</taxon>
        <taxon>Metazoa</taxon>
        <taxon>Chordata</taxon>
        <taxon>Craniata</taxon>
        <taxon>Vertebrata</taxon>
        <taxon>Euteleostomi</taxon>
        <taxon>Archelosauria</taxon>
        <taxon>Archosauria</taxon>
        <taxon>Crocodylia</taxon>
        <taxon>Alligatoridae</taxon>
        <taxon>Alligatorinae</taxon>
        <taxon>Alligator</taxon>
    </lineage>
</organism>
<sequence length="301" mass="31239">MPPGLHVTHMPGAVSVSPGLPHRHTRVLPLMARRRPVPCCHAHALSFHVTGRLGVSGGAGVRSCTRGARAASLQHACARRCCCLVRAGGEAEPRRVLLPGTPVPCRAQAELARPCCFGSQRGQFKNISSGLSRKANTTLEEQSAWGASRGRPDAGLGSAGFGSSWMPRGAGPRPGLALMGPVQATLARSQMLNPSPPRDGAGWEGSRGRETPGEVHGALGHPVVAGGAATRQSPPWPCGVSGGSSPEQEAVPVRGGLDPGLLREPDERRAGKEGGGLAWPWETRSCDKVGRPGTVCCSCVR</sequence>
<proteinExistence type="predicted"/>
<accession>A0A3Q0HD47</accession>
<dbReference type="KEGG" id="asn:112551703"/>
<evidence type="ECO:0000313" key="2">
    <source>
        <dbReference type="Proteomes" id="UP000189705"/>
    </source>
</evidence>
<keyword evidence="2" id="KW-1185">Reference proteome</keyword>
<dbReference type="InParanoid" id="A0A3Q0HD47"/>
<reference evidence="3" key="1">
    <citation type="submission" date="2025-08" db="UniProtKB">
        <authorList>
            <consortium name="RefSeq"/>
        </authorList>
    </citation>
    <scope>IDENTIFICATION</scope>
</reference>
<evidence type="ECO:0000313" key="3">
    <source>
        <dbReference type="RefSeq" id="XP_025069904.1"/>
    </source>
</evidence>